<evidence type="ECO:0000313" key="4">
    <source>
        <dbReference type="Proteomes" id="UP000460715"/>
    </source>
</evidence>
<accession>A0A845BRP5</accession>
<gene>
    <name evidence="3" type="ORF">E0493_22145</name>
</gene>
<comment type="caution">
    <text evidence="3">The sequence shown here is derived from an EMBL/GenBank/DDBJ whole genome shotgun (WGS) entry which is preliminary data.</text>
</comment>
<dbReference type="EMBL" id="SNVJ01000039">
    <property type="protein sequence ID" value="MXP66049.1"/>
    <property type="molecule type" value="Genomic_DNA"/>
</dbReference>
<keyword evidence="4" id="KW-1185">Reference proteome</keyword>
<feature type="compositionally biased region" description="Polar residues" evidence="1">
    <location>
        <begin position="62"/>
        <end position="79"/>
    </location>
</feature>
<proteinExistence type="predicted"/>
<evidence type="ECO:0000313" key="3">
    <source>
        <dbReference type="EMBL" id="MXP66049.1"/>
    </source>
</evidence>
<sequence>MAQGASATYLTVRMAPFRRRCSPLRADKNSVRRKAKMPIMPALVLSVVAAGGFTHAQWRAPSPSSTPLTRSDLDQQSAAASRLLRATPPPLGRNESWKNPATGRSGNITLLEAFSDQGRPCRRLQFEVSALGEANQYVLKLCRVGDGNWKIAE</sequence>
<dbReference type="InterPro" id="IPR032635">
    <property type="entry name" value="Anti_2"/>
</dbReference>
<name>A0A845BRP5_9PROT</name>
<protein>
    <recommendedName>
        <fullName evidence="2">Surface antigen domain-containing protein</fullName>
    </recommendedName>
</protein>
<evidence type="ECO:0000259" key="2">
    <source>
        <dbReference type="Pfam" id="PF16998"/>
    </source>
</evidence>
<dbReference type="AlphaFoldDB" id="A0A845BRP5"/>
<reference evidence="3 4" key="1">
    <citation type="submission" date="2019-03" db="EMBL/GenBank/DDBJ databases">
        <title>Roseomonas sp. a novel Roseomonas species isolated from Sea whip Gorgonian.</title>
        <authorList>
            <person name="Li F."/>
            <person name="Pan X."/>
            <person name="Huang S."/>
            <person name="Li Z."/>
            <person name="Meng B."/>
        </authorList>
    </citation>
    <scope>NUCLEOTIDE SEQUENCE [LARGE SCALE GENOMIC DNA]</scope>
    <source>
        <strain evidence="3 4">M0104</strain>
    </source>
</reference>
<dbReference type="Proteomes" id="UP000460715">
    <property type="component" value="Unassembled WGS sequence"/>
</dbReference>
<feature type="region of interest" description="Disordered" evidence="1">
    <location>
        <begin position="56"/>
        <end position="103"/>
    </location>
</feature>
<organism evidence="3 4">
    <name type="scientific">Teichococcus coralli</name>
    <dbReference type="NCBI Taxonomy" id="2545983"/>
    <lineage>
        <taxon>Bacteria</taxon>
        <taxon>Pseudomonadati</taxon>
        <taxon>Pseudomonadota</taxon>
        <taxon>Alphaproteobacteria</taxon>
        <taxon>Acetobacterales</taxon>
        <taxon>Roseomonadaceae</taxon>
        <taxon>Roseomonas</taxon>
    </lineage>
</organism>
<evidence type="ECO:0000256" key="1">
    <source>
        <dbReference type="SAM" id="MobiDB-lite"/>
    </source>
</evidence>
<dbReference type="Pfam" id="PF16998">
    <property type="entry name" value="17kDa_Anti_2"/>
    <property type="match status" value="1"/>
</dbReference>
<feature type="domain" description="Surface antigen" evidence="2">
    <location>
        <begin position="93"/>
        <end position="152"/>
    </location>
</feature>